<sequence length="126" mass="14434">MDNQVILDSIKAGHAPANVAGGRRIKGPNHVPLKTKEEDKPEDEKTQQEQSSEDDQRIEKIYDKELERLRKQEAAQKLARDQEATQPKHTAWSLNNPKNNGKTSVGVQQPRQHNHMTYRFGNENKN</sequence>
<dbReference type="Proteomes" id="UP000268093">
    <property type="component" value="Unassembled WGS sequence"/>
</dbReference>
<gene>
    <name evidence="1" type="ORF">BC936DRAFT_144093</name>
</gene>
<name>A0A432ZY88_9FUNG</name>
<protein>
    <submittedName>
        <fullName evidence="1">Uncharacterized protein</fullName>
    </submittedName>
</protein>
<dbReference type="EMBL" id="RBNI01030167">
    <property type="protein sequence ID" value="RUO95420.1"/>
    <property type="molecule type" value="Genomic_DNA"/>
</dbReference>
<evidence type="ECO:0000313" key="1">
    <source>
        <dbReference type="EMBL" id="RUO95420.1"/>
    </source>
</evidence>
<accession>A0A432ZY88</accession>
<keyword evidence="2" id="KW-1185">Reference proteome</keyword>
<comment type="caution">
    <text evidence="1">The sequence shown here is derived from an EMBL/GenBank/DDBJ whole genome shotgun (WGS) entry which is preliminary data.</text>
</comment>
<proteinExistence type="predicted"/>
<reference evidence="1 2" key="1">
    <citation type="journal article" date="2018" name="New Phytol.">
        <title>Phylogenomics of Endogonaceae and evolution of mycorrhizas within Mucoromycota.</title>
        <authorList>
            <person name="Chang Y."/>
            <person name="Desiro A."/>
            <person name="Na H."/>
            <person name="Sandor L."/>
            <person name="Lipzen A."/>
            <person name="Clum A."/>
            <person name="Barry K."/>
            <person name="Grigoriev I.V."/>
            <person name="Martin F.M."/>
            <person name="Stajich J.E."/>
            <person name="Smith M.E."/>
            <person name="Bonito G."/>
            <person name="Spatafora J.W."/>
        </authorList>
    </citation>
    <scope>NUCLEOTIDE SEQUENCE [LARGE SCALE GENOMIC DNA]</scope>
    <source>
        <strain evidence="1 2">GMNB39</strain>
    </source>
</reference>
<organism evidence="1 2">
    <name type="scientific">Jimgerdemannia flammicorona</name>
    <dbReference type="NCBI Taxonomy" id="994334"/>
    <lineage>
        <taxon>Eukaryota</taxon>
        <taxon>Fungi</taxon>
        <taxon>Fungi incertae sedis</taxon>
        <taxon>Mucoromycota</taxon>
        <taxon>Mucoromycotina</taxon>
        <taxon>Endogonomycetes</taxon>
        <taxon>Endogonales</taxon>
        <taxon>Endogonaceae</taxon>
        <taxon>Jimgerdemannia</taxon>
    </lineage>
</organism>
<evidence type="ECO:0000313" key="2">
    <source>
        <dbReference type="Proteomes" id="UP000268093"/>
    </source>
</evidence>